<sequence>MARKHHRWTAGRKAAAILRPRALLGIAMLTGVALAGPILTTQKARADAPSFVTAALGAERAALAGVMQRRGAVDLDAVEGRVMPRSSGAGSLANLDLADRNTLASLQRGEDRTALGLAGVAAGQQSWDVFDQAKAEGGTEWRCLAEALYFEARGESLAGQVAVAEVILNRVDAAVFPDTVCGVVHQGAASGKLHGCQFSYNCDGRPEHISETGAFDQVGRVARVMLDGWARTLTDGATYYHTTAVRPRWARKFHETAAIGPHVFYRRPDTIARN</sequence>
<dbReference type="InterPro" id="IPR042047">
    <property type="entry name" value="SleB_dom1"/>
</dbReference>
<dbReference type="AlphaFoldDB" id="A0A1I3MIV6"/>
<dbReference type="InterPro" id="IPR011105">
    <property type="entry name" value="Cell_wall_hydrolase_SleB"/>
</dbReference>
<dbReference type="Proteomes" id="UP000199377">
    <property type="component" value="Unassembled WGS sequence"/>
</dbReference>
<gene>
    <name evidence="2" type="ORF">SAMN05216258_111126</name>
</gene>
<accession>A0A1I3MIV6</accession>
<evidence type="ECO:0000259" key="1">
    <source>
        <dbReference type="Pfam" id="PF07486"/>
    </source>
</evidence>
<evidence type="ECO:0000313" key="2">
    <source>
        <dbReference type="EMBL" id="SFI96929.1"/>
    </source>
</evidence>
<dbReference type="STRING" id="1114924.SAMN05216258_111126"/>
<organism evidence="2 3">
    <name type="scientific">Albimonas pacifica</name>
    <dbReference type="NCBI Taxonomy" id="1114924"/>
    <lineage>
        <taxon>Bacteria</taxon>
        <taxon>Pseudomonadati</taxon>
        <taxon>Pseudomonadota</taxon>
        <taxon>Alphaproteobacteria</taxon>
        <taxon>Rhodobacterales</taxon>
        <taxon>Paracoccaceae</taxon>
        <taxon>Albimonas</taxon>
    </lineage>
</organism>
<protein>
    <submittedName>
        <fullName evidence="2">Cell wall hydrolase CwlJ, involved in spore germination</fullName>
    </submittedName>
</protein>
<evidence type="ECO:0000313" key="3">
    <source>
        <dbReference type="Proteomes" id="UP000199377"/>
    </source>
</evidence>
<keyword evidence="2" id="KW-0378">Hydrolase</keyword>
<name>A0A1I3MIV6_9RHOB</name>
<feature type="domain" description="Cell wall hydrolase SleB" evidence="1">
    <location>
        <begin position="154"/>
        <end position="265"/>
    </location>
</feature>
<reference evidence="2 3" key="1">
    <citation type="submission" date="2016-10" db="EMBL/GenBank/DDBJ databases">
        <authorList>
            <person name="de Groot N.N."/>
        </authorList>
    </citation>
    <scope>NUCLEOTIDE SEQUENCE [LARGE SCALE GENOMIC DNA]</scope>
    <source>
        <strain evidence="2 3">CGMCC 1.11030</strain>
    </source>
</reference>
<dbReference type="GO" id="GO:0016787">
    <property type="term" value="F:hydrolase activity"/>
    <property type="evidence" value="ECO:0007669"/>
    <property type="project" value="UniProtKB-KW"/>
</dbReference>
<dbReference type="EMBL" id="FOQH01000011">
    <property type="protein sequence ID" value="SFI96929.1"/>
    <property type="molecule type" value="Genomic_DNA"/>
</dbReference>
<dbReference type="Gene3D" id="1.10.10.2520">
    <property type="entry name" value="Cell wall hydrolase SleB, domain 1"/>
    <property type="match status" value="1"/>
</dbReference>
<keyword evidence="3" id="KW-1185">Reference proteome</keyword>
<dbReference type="Pfam" id="PF07486">
    <property type="entry name" value="Hydrolase_2"/>
    <property type="match status" value="1"/>
</dbReference>
<proteinExistence type="predicted"/>